<dbReference type="Pfam" id="PF02801">
    <property type="entry name" value="Ketoacyl-synt_C"/>
    <property type="match status" value="1"/>
</dbReference>
<evidence type="ECO:0000313" key="5">
    <source>
        <dbReference type="EMBL" id="GLI33964.1"/>
    </source>
</evidence>
<evidence type="ECO:0000256" key="1">
    <source>
        <dbReference type="ARBA" id="ARBA00008467"/>
    </source>
</evidence>
<evidence type="ECO:0000256" key="3">
    <source>
        <dbReference type="RuleBase" id="RU003694"/>
    </source>
</evidence>
<dbReference type="GO" id="GO:0005829">
    <property type="term" value="C:cytosol"/>
    <property type="evidence" value="ECO:0007669"/>
    <property type="project" value="TreeGrafter"/>
</dbReference>
<dbReference type="EMBL" id="BSDR01000001">
    <property type="protein sequence ID" value="GLI33964.1"/>
    <property type="molecule type" value="Genomic_DNA"/>
</dbReference>
<name>A0A9W6FSF0_9BACT</name>
<dbReference type="GO" id="GO:0006633">
    <property type="term" value="P:fatty acid biosynthetic process"/>
    <property type="evidence" value="ECO:0007669"/>
    <property type="project" value="TreeGrafter"/>
</dbReference>
<comment type="similarity">
    <text evidence="1 3">Belongs to the thiolase-like superfamily. Beta-ketoacyl-ACP synthases family.</text>
</comment>
<evidence type="ECO:0000259" key="4">
    <source>
        <dbReference type="PROSITE" id="PS52004"/>
    </source>
</evidence>
<evidence type="ECO:0000313" key="6">
    <source>
        <dbReference type="Proteomes" id="UP001144372"/>
    </source>
</evidence>
<dbReference type="Pfam" id="PF00109">
    <property type="entry name" value="ketoacyl-synt"/>
    <property type="match status" value="1"/>
</dbReference>
<dbReference type="AlphaFoldDB" id="A0A9W6FSF0"/>
<dbReference type="InterPro" id="IPR000794">
    <property type="entry name" value="Beta-ketoacyl_synthase"/>
</dbReference>
<dbReference type="InterPro" id="IPR020841">
    <property type="entry name" value="PKS_Beta-ketoAc_synthase_dom"/>
</dbReference>
<dbReference type="PROSITE" id="PS52004">
    <property type="entry name" value="KS3_2"/>
    <property type="match status" value="1"/>
</dbReference>
<sequence length="410" mass="44180">MKRRVVIVSAGVLAPVGSTWEEFQRNIFLERDWFEPLAKELPYPAGARVDDAALDAFYRQKGRAFKYRRYYNRATDMAVVAAFECLKNLQPASIDPQEMNLFWGAGPNFDLSAIPEATFSVEPADQPKSHHGVSAAWMLLYLPNMTASAISCALGIRGETLTYLTACAAASHAIGEAFLKIRNGDLDCVLCGGSDSRLNRGGLQAYKMLGALSPSPEPRVLPFCKERDGFVPGEGAAAFLLMDADTAQTLNTPILAELVGYGSSSDGFRLTDPEPGGLGMETAMKKALRMARMAPGEIDLIDAHGTGTLKNDAAEAAAIRRVFPFPVPVTSNKSQFGHLSAAAGALELAACLAMLRRGEATPTVNTVGKTVEEGIELVRKNRSMPLRTILSNSFGFGGENCALVVKRWEP</sequence>
<dbReference type="InterPro" id="IPR014031">
    <property type="entry name" value="Ketoacyl_synth_C"/>
</dbReference>
<protein>
    <submittedName>
        <fullName evidence="5">Beta-ketoacyl-[acyl-carrier-protein] synthase II</fullName>
    </submittedName>
</protein>
<evidence type="ECO:0000256" key="2">
    <source>
        <dbReference type="ARBA" id="ARBA00022679"/>
    </source>
</evidence>
<dbReference type="Proteomes" id="UP001144372">
    <property type="component" value="Unassembled WGS sequence"/>
</dbReference>
<dbReference type="InterPro" id="IPR014030">
    <property type="entry name" value="Ketoacyl_synth_N"/>
</dbReference>
<dbReference type="Gene3D" id="3.40.47.10">
    <property type="match status" value="1"/>
</dbReference>
<comment type="caution">
    <text evidence="5">The sequence shown here is derived from an EMBL/GenBank/DDBJ whole genome shotgun (WGS) entry which is preliminary data.</text>
</comment>
<dbReference type="CDD" id="cd00834">
    <property type="entry name" value="KAS_I_II"/>
    <property type="match status" value="1"/>
</dbReference>
<dbReference type="PANTHER" id="PTHR11712">
    <property type="entry name" value="POLYKETIDE SYNTHASE-RELATED"/>
    <property type="match status" value="1"/>
</dbReference>
<dbReference type="SUPFAM" id="SSF53901">
    <property type="entry name" value="Thiolase-like"/>
    <property type="match status" value="1"/>
</dbReference>
<dbReference type="GO" id="GO:0004315">
    <property type="term" value="F:3-oxoacyl-[acyl-carrier-protein] synthase activity"/>
    <property type="evidence" value="ECO:0007669"/>
    <property type="project" value="TreeGrafter"/>
</dbReference>
<organism evidence="5 6">
    <name type="scientific">Desulforhabdus amnigena</name>
    <dbReference type="NCBI Taxonomy" id="40218"/>
    <lineage>
        <taxon>Bacteria</taxon>
        <taxon>Pseudomonadati</taxon>
        <taxon>Thermodesulfobacteriota</taxon>
        <taxon>Syntrophobacteria</taxon>
        <taxon>Syntrophobacterales</taxon>
        <taxon>Syntrophobacteraceae</taxon>
        <taxon>Desulforhabdus</taxon>
    </lineage>
</organism>
<dbReference type="RefSeq" id="WP_281793244.1">
    <property type="nucleotide sequence ID" value="NZ_BSDR01000001.1"/>
</dbReference>
<proteinExistence type="inferred from homology"/>
<dbReference type="InterPro" id="IPR016039">
    <property type="entry name" value="Thiolase-like"/>
</dbReference>
<keyword evidence="2 3" id="KW-0808">Transferase</keyword>
<keyword evidence="6" id="KW-1185">Reference proteome</keyword>
<feature type="domain" description="Ketosynthase family 3 (KS3)" evidence="4">
    <location>
        <begin position="2"/>
        <end position="407"/>
    </location>
</feature>
<gene>
    <name evidence="5" type="ORF">DAMNIGENAA_13970</name>
</gene>
<dbReference type="PANTHER" id="PTHR11712:SF336">
    <property type="entry name" value="3-OXOACYL-[ACYL-CARRIER-PROTEIN] SYNTHASE, MITOCHONDRIAL"/>
    <property type="match status" value="1"/>
</dbReference>
<accession>A0A9W6FSF0</accession>
<dbReference type="SMART" id="SM00825">
    <property type="entry name" value="PKS_KS"/>
    <property type="match status" value="1"/>
</dbReference>
<reference evidence="5" key="1">
    <citation type="submission" date="2022-12" db="EMBL/GenBank/DDBJ databases">
        <title>Reference genome sequencing for broad-spectrum identification of bacterial and archaeal isolates by mass spectrometry.</title>
        <authorList>
            <person name="Sekiguchi Y."/>
            <person name="Tourlousse D.M."/>
        </authorList>
    </citation>
    <scope>NUCLEOTIDE SEQUENCE</scope>
    <source>
        <strain evidence="5">ASRB1</strain>
    </source>
</reference>